<dbReference type="Pfam" id="PF12680">
    <property type="entry name" value="SnoaL_2"/>
    <property type="match status" value="1"/>
</dbReference>
<organism evidence="2 3">
    <name type="scientific">Variovorax gossypii</name>
    <dbReference type="NCBI Taxonomy" id="1679495"/>
    <lineage>
        <taxon>Bacteria</taxon>
        <taxon>Pseudomonadati</taxon>
        <taxon>Pseudomonadota</taxon>
        <taxon>Betaproteobacteria</taxon>
        <taxon>Burkholderiales</taxon>
        <taxon>Comamonadaceae</taxon>
        <taxon>Variovorax</taxon>
    </lineage>
</organism>
<dbReference type="SUPFAM" id="SSF54427">
    <property type="entry name" value="NTF2-like"/>
    <property type="match status" value="1"/>
</dbReference>
<evidence type="ECO:0000259" key="1">
    <source>
        <dbReference type="Pfam" id="PF12680"/>
    </source>
</evidence>
<comment type="caution">
    <text evidence="2">The sequence shown here is derived from an EMBL/GenBank/DDBJ whole genome shotgun (WGS) entry which is preliminary data.</text>
</comment>
<dbReference type="InterPro" id="IPR037401">
    <property type="entry name" value="SnoaL-like"/>
</dbReference>
<dbReference type="InterPro" id="IPR032710">
    <property type="entry name" value="NTF2-like_dom_sf"/>
</dbReference>
<dbReference type="EMBL" id="RXOE01000010">
    <property type="protein sequence ID" value="RTQ31098.1"/>
    <property type="molecule type" value="Genomic_DNA"/>
</dbReference>
<protein>
    <submittedName>
        <fullName evidence="2">Nuclear transport factor 2 family protein</fullName>
    </submittedName>
</protein>
<reference evidence="2 3" key="1">
    <citation type="submission" date="2018-12" db="EMBL/GenBank/DDBJ databases">
        <title>The genome of Variovorax gossypii DSM 100435.</title>
        <authorList>
            <person name="Gao J."/>
            <person name="Sun J."/>
        </authorList>
    </citation>
    <scope>NUCLEOTIDE SEQUENCE [LARGE SCALE GENOMIC DNA]</scope>
    <source>
        <strain evidence="2 3">DSM 100435</strain>
    </source>
</reference>
<dbReference type="AlphaFoldDB" id="A0A3S0IWH9"/>
<keyword evidence="3" id="KW-1185">Reference proteome</keyword>
<feature type="domain" description="SnoaL-like" evidence="1">
    <location>
        <begin position="10"/>
        <end position="118"/>
    </location>
</feature>
<gene>
    <name evidence="2" type="ORF">EJP69_26625</name>
</gene>
<dbReference type="Proteomes" id="UP000267418">
    <property type="component" value="Unassembled WGS sequence"/>
</dbReference>
<dbReference type="RefSeq" id="WP_093203991.1">
    <property type="nucleotide sequence ID" value="NZ_RXOE01000010.1"/>
</dbReference>
<accession>A0A3S0IWH9</accession>
<name>A0A3S0IWH9_9BURK</name>
<evidence type="ECO:0000313" key="2">
    <source>
        <dbReference type="EMBL" id="RTQ31098.1"/>
    </source>
</evidence>
<proteinExistence type="predicted"/>
<sequence length="165" mass="18309">MTAATNAQTIERFYSAFAKLDAPTMEACYAPDAVFDDEAFSLRGRREVGGMWRMLAGGTKAKGADVWKLTWRDVKANDDGTGSAHWDAHYRFTATGRIVDNSIDSRFTFTPEGLIATHRDSFPFWTWSRQALGTPGLLLGWSPMLRNKVRATAAANLATFLARQP</sequence>
<dbReference type="OrthoDB" id="391735at2"/>
<dbReference type="Gene3D" id="3.10.450.50">
    <property type="match status" value="1"/>
</dbReference>
<evidence type="ECO:0000313" key="3">
    <source>
        <dbReference type="Proteomes" id="UP000267418"/>
    </source>
</evidence>